<accession>A0A6J1PDL4</accession>
<dbReference type="Pfam" id="PF00078">
    <property type="entry name" value="RVT_1"/>
    <property type="match status" value="1"/>
</dbReference>
<dbReference type="GeneID" id="112451550"/>
<dbReference type="InterPro" id="IPR036691">
    <property type="entry name" value="Endo/exonu/phosph_ase_sf"/>
</dbReference>
<name>A0A6J1PDL4_9HYME</name>
<dbReference type="SUPFAM" id="SSF56219">
    <property type="entry name" value="DNase I-like"/>
    <property type="match status" value="1"/>
</dbReference>
<evidence type="ECO:0000313" key="4">
    <source>
        <dbReference type="RefSeq" id="XP_024867350.1"/>
    </source>
</evidence>
<sequence length="495" mass="57872">MDGKLEDLKEWVKEIERGVRVLIGGDFNARIGKERGFVEEGEERGEGERRSKDGKVNGEGKKLCRFLGERGWAIFNGGIRGDEEGEWTYTGGRGESVIDYVLGDRRTREKVERVVVEEKVDSDHQPVTAWVEGWVEGMDKGKEGRSGSGRGDWSEESKEKFRELMGDRQAQGGGVEEEWQGLKRKIREVLREVNGRGKRSGRKGWWDEECREGKKRVGNMLRKWRREGGEGDSYREEKQRYKKLCEGKKRREMEKWEAEVKQIRTEGQVWKVVNKERKRRRRVNEGISMQEWDGYFKELLGGVKGRVVMGTRRGEGREEEEEEEEIRREEVWEVVRKLRERKAMGSDEIPNEVWKFGEEVVKEWLWEVCNRVWKGEGWPEDWREGIIVPIEQKGEGERVGNYRGVTLAQTAYKVYTAVLAKRLRKEVEEKDLLPPSQTGFKRGVGTTDNIYVLNYLINRQVNEKKGKMVVMFVDLKTVFDSVDRRILVEAMRKRG</sequence>
<dbReference type="OrthoDB" id="7697103at2759"/>
<dbReference type="AlphaFoldDB" id="A0A6J1PDL4"/>
<dbReference type="PANTHER" id="PTHR19446">
    <property type="entry name" value="REVERSE TRANSCRIPTASES"/>
    <property type="match status" value="1"/>
</dbReference>
<dbReference type="PROSITE" id="PS50003">
    <property type="entry name" value="PH_DOMAIN"/>
    <property type="match status" value="1"/>
</dbReference>
<dbReference type="InterPro" id="IPR001849">
    <property type="entry name" value="PH_domain"/>
</dbReference>
<gene>
    <name evidence="4" type="primary">LOC112451550</name>
</gene>
<dbReference type="Proteomes" id="UP000504618">
    <property type="component" value="Unplaced"/>
</dbReference>
<dbReference type="Gene3D" id="3.60.10.10">
    <property type="entry name" value="Endonuclease/exonuclease/phosphatase"/>
    <property type="match status" value="1"/>
</dbReference>
<evidence type="ECO:0000313" key="3">
    <source>
        <dbReference type="Proteomes" id="UP000504618"/>
    </source>
</evidence>
<feature type="non-terminal residue" evidence="4">
    <location>
        <position position="495"/>
    </location>
</feature>
<dbReference type="RefSeq" id="XP_024867350.1">
    <property type="nucleotide sequence ID" value="XM_025011582.1"/>
</dbReference>
<protein>
    <submittedName>
        <fullName evidence="4">Uncharacterized protein LOC112451550</fullName>
    </submittedName>
</protein>
<dbReference type="InterPro" id="IPR000477">
    <property type="entry name" value="RT_dom"/>
</dbReference>
<feature type="region of interest" description="Disordered" evidence="1">
    <location>
        <begin position="138"/>
        <end position="160"/>
    </location>
</feature>
<proteinExistence type="predicted"/>
<evidence type="ECO:0000256" key="1">
    <source>
        <dbReference type="SAM" id="MobiDB-lite"/>
    </source>
</evidence>
<keyword evidence="3" id="KW-1185">Reference proteome</keyword>
<feature type="domain" description="PH" evidence="2">
    <location>
        <begin position="1"/>
        <end position="20"/>
    </location>
</feature>
<evidence type="ECO:0000259" key="2">
    <source>
        <dbReference type="PROSITE" id="PS50003"/>
    </source>
</evidence>
<reference evidence="4" key="1">
    <citation type="submission" date="2025-08" db="UniProtKB">
        <authorList>
            <consortium name="RefSeq"/>
        </authorList>
    </citation>
    <scope>IDENTIFICATION</scope>
    <source>
        <tissue evidence="4">Whole body</tissue>
    </source>
</reference>
<organism evidence="3 4">
    <name type="scientific">Temnothorax curvispinosus</name>
    <dbReference type="NCBI Taxonomy" id="300111"/>
    <lineage>
        <taxon>Eukaryota</taxon>
        <taxon>Metazoa</taxon>
        <taxon>Ecdysozoa</taxon>
        <taxon>Arthropoda</taxon>
        <taxon>Hexapoda</taxon>
        <taxon>Insecta</taxon>
        <taxon>Pterygota</taxon>
        <taxon>Neoptera</taxon>
        <taxon>Endopterygota</taxon>
        <taxon>Hymenoptera</taxon>
        <taxon>Apocrita</taxon>
        <taxon>Aculeata</taxon>
        <taxon>Formicoidea</taxon>
        <taxon>Formicidae</taxon>
        <taxon>Myrmicinae</taxon>
        <taxon>Temnothorax</taxon>
    </lineage>
</organism>